<evidence type="ECO:0000313" key="6">
    <source>
        <dbReference type="Proteomes" id="UP000661435"/>
    </source>
</evidence>
<proteinExistence type="predicted"/>
<keyword evidence="6" id="KW-1185">Reference proteome</keyword>
<dbReference type="PANTHER" id="PTHR30373">
    <property type="entry name" value="UPF0603 PROTEIN YGCG"/>
    <property type="match status" value="1"/>
</dbReference>
<dbReference type="PANTHER" id="PTHR30373:SF2">
    <property type="entry name" value="UPF0603 PROTEIN YGCG"/>
    <property type="match status" value="1"/>
</dbReference>
<reference evidence="5" key="1">
    <citation type="submission" date="2020-08" db="EMBL/GenBank/DDBJ databases">
        <title>Genome public.</title>
        <authorList>
            <person name="Liu C."/>
            <person name="Sun Q."/>
        </authorList>
    </citation>
    <scope>NUCLEOTIDE SEQUENCE</scope>
    <source>
        <strain evidence="5">NSJ-51</strain>
    </source>
</reference>
<dbReference type="Gene3D" id="3.10.310.50">
    <property type="match status" value="1"/>
</dbReference>
<evidence type="ECO:0000256" key="2">
    <source>
        <dbReference type="SAM" id="Phobius"/>
    </source>
</evidence>
<feature type="signal peptide" evidence="3">
    <location>
        <begin position="1"/>
        <end position="25"/>
    </location>
</feature>
<feature type="chain" id="PRO_5038424171" evidence="3">
    <location>
        <begin position="26"/>
        <end position="351"/>
    </location>
</feature>
<accession>A0A8J6MA29</accession>
<keyword evidence="2" id="KW-0472">Membrane</keyword>
<evidence type="ECO:0000256" key="3">
    <source>
        <dbReference type="SAM" id="SignalP"/>
    </source>
</evidence>
<sequence length="351" mass="36113">MRKTNLSALLCALLCMALLTAPALAVVQAPENTCVGDYAGVLSDATEDYIMTQNETLTAATGGAIVVVTVDFLDGMEIDDYAYEIFNDWGIGDADADNGLLLLLAIGEENYYALQGSGIQNALTASKLDDYLWNYLESDFAAGDYDAGVRKVFDAFYDWYDSYYGGLSAGRGQGSGGAGNEFDYYPEPAGPGAVTTVVGSIGALLAVVAVVLLIVVVCVCDGMRYRRYRRRYLMPGMPPPPYIYRPFLFGRPHRPRPPRPPRGPGGFGGPGRPGGFGGGPRPPRGGTFSGGFGGGGSRGGGAGRRPGGSSFGGGFSGGSFGGRGGFGGGFGGGSRGGFGGGGSRGGGAGRR</sequence>
<evidence type="ECO:0000256" key="1">
    <source>
        <dbReference type="SAM" id="MobiDB-lite"/>
    </source>
</evidence>
<dbReference type="Proteomes" id="UP000661435">
    <property type="component" value="Unassembled WGS sequence"/>
</dbReference>
<evidence type="ECO:0000259" key="4">
    <source>
        <dbReference type="Pfam" id="PF04536"/>
    </source>
</evidence>
<name>A0A8J6MA29_9FIRM</name>
<dbReference type="EMBL" id="JACOPP010000010">
    <property type="protein sequence ID" value="MBC5733880.1"/>
    <property type="molecule type" value="Genomic_DNA"/>
</dbReference>
<organism evidence="5 6">
    <name type="scientific">Lawsonibacter hominis</name>
    <dbReference type="NCBI Taxonomy" id="2763053"/>
    <lineage>
        <taxon>Bacteria</taxon>
        <taxon>Bacillati</taxon>
        <taxon>Bacillota</taxon>
        <taxon>Clostridia</taxon>
        <taxon>Eubacteriales</taxon>
        <taxon>Oscillospiraceae</taxon>
        <taxon>Lawsonibacter</taxon>
    </lineage>
</organism>
<feature type="domain" description="TPM" evidence="4">
    <location>
        <begin position="35"/>
        <end position="156"/>
    </location>
</feature>
<keyword evidence="2" id="KW-0812">Transmembrane</keyword>
<feature type="transmembrane region" description="Helical" evidence="2">
    <location>
        <begin position="197"/>
        <end position="220"/>
    </location>
</feature>
<protein>
    <submittedName>
        <fullName evidence="5">TPM domain-containing protein</fullName>
    </submittedName>
</protein>
<evidence type="ECO:0000313" key="5">
    <source>
        <dbReference type="EMBL" id="MBC5733880.1"/>
    </source>
</evidence>
<dbReference type="AlphaFoldDB" id="A0A8J6MA29"/>
<dbReference type="Pfam" id="PF04536">
    <property type="entry name" value="TPM_phosphatase"/>
    <property type="match status" value="1"/>
</dbReference>
<dbReference type="RefSeq" id="WP_186907765.1">
    <property type="nucleotide sequence ID" value="NZ_JACOPP010000010.1"/>
</dbReference>
<feature type="region of interest" description="Disordered" evidence="1">
    <location>
        <begin position="249"/>
        <end position="351"/>
    </location>
</feature>
<feature type="compositionally biased region" description="Gly residues" evidence="1">
    <location>
        <begin position="287"/>
        <end position="351"/>
    </location>
</feature>
<gene>
    <name evidence="5" type="ORF">H8S57_09095</name>
</gene>
<comment type="caution">
    <text evidence="5">The sequence shown here is derived from an EMBL/GenBank/DDBJ whole genome shotgun (WGS) entry which is preliminary data.</text>
</comment>
<keyword evidence="2" id="KW-1133">Transmembrane helix</keyword>
<feature type="compositionally biased region" description="Gly residues" evidence="1">
    <location>
        <begin position="264"/>
        <end position="279"/>
    </location>
</feature>
<keyword evidence="3" id="KW-0732">Signal</keyword>
<dbReference type="InterPro" id="IPR007621">
    <property type="entry name" value="TPM_dom"/>
</dbReference>